<dbReference type="RefSeq" id="WP_090174408.1">
    <property type="nucleotide sequence ID" value="NZ_FMXR01000017.1"/>
</dbReference>
<name>A0A1G6CA47_EUBOX</name>
<dbReference type="AlphaFoldDB" id="A0A1G6CA47"/>
<evidence type="ECO:0000313" key="2">
    <source>
        <dbReference type="EMBL" id="SDB29662.1"/>
    </source>
</evidence>
<dbReference type="EMBL" id="FMXR01000017">
    <property type="protein sequence ID" value="SDB29662.1"/>
    <property type="molecule type" value="Genomic_DNA"/>
</dbReference>
<accession>A0A1G6CA47</accession>
<sequence length="114" mass="12205">MVNRKKCLGTVGLFAAGVAFGTLGIKALSSKGAKKFYTGVTAAGLASKDCVMRTVTKVQENAGDVYEDAKELNEKWADERHAQEIEKAKAKLAEAQEALAEAQAAAEKEEKDEK</sequence>
<evidence type="ECO:0008006" key="4">
    <source>
        <dbReference type="Google" id="ProtNLM"/>
    </source>
</evidence>
<keyword evidence="1" id="KW-0175">Coiled coil</keyword>
<evidence type="ECO:0000256" key="1">
    <source>
        <dbReference type="SAM" id="Coils"/>
    </source>
</evidence>
<feature type="coiled-coil region" evidence="1">
    <location>
        <begin position="66"/>
        <end position="112"/>
    </location>
</feature>
<dbReference type="Proteomes" id="UP000199228">
    <property type="component" value="Unassembled WGS sequence"/>
</dbReference>
<dbReference type="InterPro" id="IPR046092">
    <property type="entry name" value="DUF6110"/>
</dbReference>
<dbReference type="Pfam" id="PF19605">
    <property type="entry name" value="DUF6110"/>
    <property type="match status" value="1"/>
</dbReference>
<organism evidence="2 3">
    <name type="scientific">Eubacterium oxidoreducens</name>
    <dbReference type="NCBI Taxonomy" id="1732"/>
    <lineage>
        <taxon>Bacteria</taxon>
        <taxon>Bacillati</taxon>
        <taxon>Bacillota</taxon>
        <taxon>Clostridia</taxon>
        <taxon>Eubacteriales</taxon>
        <taxon>Eubacteriaceae</taxon>
        <taxon>Eubacterium</taxon>
    </lineage>
</organism>
<reference evidence="2 3" key="1">
    <citation type="submission" date="2016-10" db="EMBL/GenBank/DDBJ databases">
        <authorList>
            <person name="de Groot N.N."/>
        </authorList>
    </citation>
    <scope>NUCLEOTIDE SEQUENCE [LARGE SCALE GENOMIC DNA]</scope>
    <source>
        <strain evidence="2 3">DSM 3217</strain>
    </source>
</reference>
<proteinExistence type="predicted"/>
<gene>
    <name evidence="2" type="ORF">SAMN02910417_02207</name>
</gene>
<dbReference type="OrthoDB" id="1932911at2"/>
<keyword evidence="3" id="KW-1185">Reference proteome</keyword>
<evidence type="ECO:0000313" key="3">
    <source>
        <dbReference type="Proteomes" id="UP000199228"/>
    </source>
</evidence>
<protein>
    <recommendedName>
        <fullName evidence="4">YtxH-like protein</fullName>
    </recommendedName>
</protein>